<dbReference type="Proteomes" id="UP001597111">
    <property type="component" value="Unassembled WGS sequence"/>
</dbReference>
<dbReference type="EMBL" id="JBHUDH010000118">
    <property type="protein sequence ID" value="MFD1526730.1"/>
    <property type="molecule type" value="Genomic_DNA"/>
</dbReference>
<sequence>MRPPTRRELTVAVAVLLIAVPIWAPPLDVTGPDYRYETAELSTQNGKLAVDTPDGSHVHDVEGIDCFDRSFEFTRRCFYDGGAIDGNVTGVNPSIVDVSDPAAAGELTRTGDDEYVMLADEIYRRSTTFVDANESVGVTVELGVERVDPATALADVAHEEVSEPARTAIETGSVTTDEPIEDANEVLVVDGEYYVVFEESQQRSYPANPGTERLFEAVSVAAGGWLLLRS</sequence>
<accession>A0ABD6B9S2</accession>
<name>A0ABD6B9S2_9EURY</name>
<organism evidence="1 2">
    <name type="scientific">Halolamina salina</name>
    <dbReference type="NCBI Taxonomy" id="1220023"/>
    <lineage>
        <taxon>Archaea</taxon>
        <taxon>Methanobacteriati</taxon>
        <taxon>Methanobacteriota</taxon>
        <taxon>Stenosarchaea group</taxon>
        <taxon>Halobacteria</taxon>
        <taxon>Halobacteriales</taxon>
        <taxon>Haloferacaceae</taxon>
    </lineage>
</organism>
<dbReference type="Pfam" id="PF26448">
    <property type="entry name" value="DUF8127"/>
    <property type="match status" value="1"/>
</dbReference>
<dbReference type="RefSeq" id="WP_379731025.1">
    <property type="nucleotide sequence ID" value="NZ_JBHSWZ010000044.1"/>
</dbReference>
<evidence type="ECO:0000313" key="2">
    <source>
        <dbReference type="Proteomes" id="UP001597111"/>
    </source>
</evidence>
<proteinExistence type="predicted"/>
<gene>
    <name evidence="1" type="ORF">ACFR9S_10560</name>
</gene>
<protein>
    <submittedName>
        <fullName evidence="1">Uncharacterized protein</fullName>
    </submittedName>
</protein>
<comment type="caution">
    <text evidence="1">The sequence shown here is derived from an EMBL/GenBank/DDBJ whole genome shotgun (WGS) entry which is preliminary data.</text>
</comment>
<dbReference type="AlphaFoldDB" id="A0ABD6B9S2"/>
<dbReference type="InterPro" id="IPR058440">
    <property type="entry name" value="DUF8127"/>
</dbReference>
<evidence type="ECO:0000313" key="1">
    <source>
        <dbReference type="EMBL" id="MFD1526730.1"/>
    </source>
</evidence>
<reference evidence="1 2" key="1">
    <citation type="journal article" date="2019" name="Int. J. Syst. Evol. Microbiol.">
        <title>The Global Catalogue of Microorganisms (GCM) 10K type strain sequencing project: providing services to taxonomists for standard genome sequencing and annotation.</title>
        <authorList>
            <consortium name="The Broad Institute Genomics Platform"/>
            <consortium name="The Broad Institute Genome Sequencing Center for Infectious Disease"/>
            <person name="Wu L."/>
            <person name="Ma J."/>
        </authorList>
    </citation>
    <scope>NUCLEOTIDE SEQUENCE [LARGE SCALE GENOMIC DNA]</scope>
    <source>
        <strain evidence="1 2">CGMCC 1.12285</strain>
    </source>
</reference>
<keyword evidence="2" id="KW-1185">Reference proteome</keyword>